<evidence type="ECO:0000313" key="9">
    <source>
        <dbReference type="Proteomes" id="UP000028058"/>
    </source>
</evidence>
<comment type="similarity">
    <text evidence="1">Belongs to the sigma-70 factor family. ECF subfamily.</text>
</comment>
<feature type="domain" description="RNA polymerase sigma factor 70 region 4 type 2" evidence="7">
    <location>
        <begin position="110"/>
        <end position="160"/>
    </location>
</feature>
<dbReference type="PANTHER" id="PTHR43133:SF8">
    <property type="entry name" value="RNA POLYMERASE SIGMA FACTOR HI_1459-RELATED"/>
    <property type="match status" value="1"/>
</dbReference>
<keyword evidence="9" id="KW-1185">Reference proteome</keyword>
<sequence length="176" mass="19830">MRGVETIQNGGNRERAARFTDLYARGSPRVAAFLYRRTGDRGTSEELTSDVFRIAWEHTADGGRVTPGWLFVTARNVLRNHWRSESRLRELHRRITDELDRAPADERDTAVLDTLDRLPGHHREVLILSYWDGLGAAEAGAVLGCGAPAVWVRLHRARKAFRELFPTATDPTGEQA</sequence>
<evidence type="ECO:0000259" key="6">
    <source>
        <dbReference type="Pfam" id="PF04542"/>
    </source>
</evidence>
<keyword evidence="3" id="KW-0731">Sigma factor</keyword>
<keyword evidence="4" id="KW-0238">DNA-binding</keyword>
<dbReference type="SUPFAM" id="SSF88659">
    <property type="entry name" value="Sigma3 and sigma4 domains of RNA polymerase sigma factors"/>
    <property type="match status" value="1"/>
</dbReference>
<dbReference type="SUPFAM" id="SSF88946">
    <property type="entry name" value="Sigma2 domain of RNA polymerase sigma factors"/>
    <property type="match status" value="1"/>
</dbReference>
<dbReference type="Proteomes" id="UP000028058">
    <property type="component" value="Unassembled WGS sequence"/>
</dbReference>
<reference evidence="8 9" key="1">
    <citation type="journal article" date="2014" name="Genome Announc.">
        <title>Draft Genome Sequence of Streptomyces fradiae ATCC 19609, a Strain Highly Sensitive to Antibiotics.</title>
        <authorList>
            <person name="Bekker O.B."/>
            <person name="Klimina K.M."/>
            <person name="Vatlin A.A."/>
            <person name="Zakharevich N.V."/>
            <person name="Kasianov A.S."/>
            <person name="Danilenko V.N."/>
        </authorList>
    </citation>
    <scope>NUCLEOTIDE SEQUENCE [LARGE SCALE GENOMIC DNA]</scope>
    <source>
        <strain evidence="8 9">ATCC 19609</strain>
    </source>
</reference>
<feature type="domain" description="RNA polymerase sigma-70 region 2" evidence="6">
    <location>
        <begin position="22"/>
        <end position="87"/>
    </location>
</feature>
<dbReference type="CDD" id="cd06171">
    <property type="entry name" value="Sigma70_r4"/>
    <property type="match status" value="1"/>
</dbReference>
<dbReference type="InterPro" id="IPR013325">
    <property type="entry name" value="RNA_pol_sigma_r2"/>
</dbReference>
<evidence type="ECO:0000259" key="7">
    <source>
        <dbReference type="Pfam" id="PF08281"/>
    </source>
</evidence>
<dbReference type="NCBIfam" id="TIGR02937">
    <property type="entry name" value="sigma70-ECF"/>
    <property type="match status" value="1"/>
</dbReference>
<dbReference type="Gene3D" id="1.10.1740.10">
    <property type="match status" value="1"/>
</dbReference>
<dbReference type="InterPro" id="IPR014284">
    <property type="entry name" value="RNA_pol_sigma-70_dom"/>
</dbReference>
<keyword evidence="5" id="KW-0804">Transcription</keyword>
<dbReference type="InterPro" id="IPR036388">
    <property type="entry name" value="WH-like_DNA-bd_sf"/>
</dbReference>
<dbReference type="InterPro" id="IPR013249">
    <property type="entry name" value="RNA_pol_sigma70_r4_t2"/>
</dbReference>
<evidence type="ECO:0000256" key="4">
    <source>
        <dbReference type="ARBA" id="ARBA00023125"/>
    </source>
</evidence>
<comment type="caution">
    <text evidence="8">The sequence shown here is derived from an EMBL/GenBank/DDBJ whole genome shotgun (WGS) entry which is preliminary data.</text>
</comment>
<name>A0A3R7EYG0_9ACTN</name>
<dbReference type="GO" id="GO:0006352">
    <property type="term" value="P:DNA-templated transcription initiation"/>
    <property type="evidence" value="ECO:0007669"/>
    <property type="project" value="InterPro"/>
</dbReference>
<dbReference type="Pfam" id="PF04542">
    <property type="entry name" value="Sigma70_r2"/>
    <property type="match status" value="1"/>
</dbReference>
<protein>
    <submittedName>
        <fullName evidence="8">Sigma-70 family RNA polymerase sigma factor</fullName>
    </submittedName>
</protein>
<dbReference type="GO" id="GO:0016987">
    <property type="term" value="F:sigma factor activity"/>
    <property type="evidence" value="ECO:0007669"/>
    <property type="project" value="UniProtKB-KW"/>
</dbReference>
<dbReference type="GO" id="GO:0003677">
    <property type="term" value="F:DNA binding"/>
    <property type="evidence" value="ECO:0007669"/>
    <property type="project" value="UniProtKB-KW"/>
</dbReference>
<dbReference type="InterPro" id="IPR013324">
    <property type="entry name" value="RNA_pol_sigma_r3/r4-like"/>
</dbReference>
<dbReference type="Pfam" id="PF08281">
    <property type="entry name" value="Sigma70_r4_2"/>
    <property type="match status" value="1"/>
</dbReference>
<evidence type="ECO:0000313" key="8">
    <source>
        <dbReference type="EMBL" id="RKM98839.1"/>
    </source>
</evidence>
<dbReference type="InterPro" id="IPR039425">
    <property type="entry name" value="RNA_pol_sigma-70-like"/>
</dbReference>
<dbReference type="InterPro" id="IPR007627">
    <property type="entry name" value="RNA_pol_sigma70_r2"/>
</dbReference>
<evidence type="ECO:0000256" key="2">
    <source>
        <dbReference type="ARBA" id="ARBA00023015"/>
    </source>
</evidence>
<dbReference type="EMBL" id="JNAD02000001">
    <property type="protein sequence ID" value="RKM98839.1"/>
    <property type="molecule type" value="Genomic_DNA"/>
</dbReference>
<dbReference type="AlphaFoldDB" id="A0A3R7EYG0"/>
<dbReference type="OrthoDB" id="5518337at2"/>
<evidence type="ECO:0000256" key="3">
    <source>
        <dbReference type="ARBA" id="ARBA00023082"/>
    </source>
</evidence>
<accession>A0A3R7EYG0</accession>
<gene>
    <name evidence="8" type="ORF">SFRA_000850</name>
</gene>
<dbReference type="PANTHER" id="PTHR43133">
    <property type="entry name" value="RNA POLYMERASE ECF-TYPE SIGMA FACTO"/>
    <property type="match status" value="1"/>
</dbReference>
<proteinExistence type="inferred from homology"/>
<organism evidence="8 9">
    <name type="scientific">Streptomyces xinghaiensis</name>
    <dbReference type="NCBI Taxonomy" id="1038928"/>
    <lineage>
        <taxon>Bacteria</taxon>
        <taxon>Bacillati</taxon>
        <taxon>Actinomycetota</taxon>
        <taxon>Actinomycetes</taxon>
        <taxon>Kitasatosporales</taxon>
        <taxon>Streptomycetaceae</taxon>
        <taxon>Streptomyces</taxon>
    </lineage>
</organism>
<keyword evidence="2" id="KW-0805">Transcription regulation</keyword>
<evidence type="ECO:0000256" key="5">
    <source>
        <dbReference type="ARBA" id="ARBA00023163"/>
    </source>
</evidence>
<dbReference type="Gene3D" id="1.10.10.10">
    <property type="entry name" value="Winged helix-like DNA-binding domain superfamily/Winged helix DNA-binding domain"/>
    <property type="match status" value="1"/>
</dbReference>
<evidence type="ECO:0000256" key="1">
    <source>
        <dbReference type="ARBA" id="ARBA00010641"/>
    </source>
</evidence>